<keyword evidence="2" id="KW-1185">Reference proteome</keyword>
<gene>
    <name evidence="1" type="ORF">GO755_07805</name>
</gene>
<dbReference type="AlphaFoldDB" id="A0A7K1S7W1"/>
<accession>A0A7K1S7W1</accession>
<reference evidence="1 2" key="1">
    <citation type="submission" date="2019-12" db="EMBL/GenBank/DDBJ databases">
        <title>Spirosoma sp. HMF4905 genome sequencing and assembly.</title>
        <authorList>
            <person name="Kang H."/>
            <person name="Cha I."/>
            <person name="Kim H."/>
            <person name="Joh K."/>
        </authorList>
    </citation>
    <scope>NUCLEOTIDE SEQUENCE [LARGE SCALE GENOMIC DNA]</scope>
    <source>
        <strain evidence="1 2">HMF4905</strain>
    </source>
</reference>
<evidence type="ECO:0000313" key="2">
    <source>
        <dbReference type="Proteomes" id="UP000436006"/>
    </source>
</evidence>
<name>A0A7K1S7W1_9BACT</name>
<sequence length="74" mass="8369">MAIWLDRNGHAYLAGEPGNGFRLEISRTIGALNYVQVTAKARNWHPTWFLETFDSASIFADVDFDLSFDISFNA</sequence>
<evidence type="ECO:0000313" key="1">
    <source>
        <dbReference type="EMBL" id="MVM29932.1"/>
    </source>
</evidence>
<dbReference type="Proteomes" id="UP000436006">
    <property type="component" value="Unassembled WGS sequence"/>
</dbReference>
<organism evidence="1 2">
    <name type="scientific">Spirosoma arboris</name>
    <dbReference type="NCBI Taxonomy" id="2682092"/>
    <lineage>
        <taxon>Bacteria</taxon>
        <taxon>Pseudomonadati</taxon>
        <taxon>Bacteroidota</taxon>
        <taxon>Cytophagia</taxon>
        <taxon>Cytophagales</taxon>
        <taxon>Cytophagaceae</taxon>
        <taxon>Spirosoma</taxon>
    </lineage>
</organism>
<proteinExistence type="predicted"/>
<dbReference type="RefSeq" id="WP_157584195.1">
    <property type="nucleotide sequence ID" value="NZ_WPIN01000003.1"/>
</dbReference>
<comment type="caution">
    <text evidence="1">The sequence shown here is derived from an EMBL/GenBank/DDBJ whole genome shotgun (WGS) entry which is preliminary data.</text>
</comment>
<protein>
    <submittedName>
        <fullName evidence="1">Uncharacterized protein</fullName>
    </submittedName>
</protein>
<dbReference type="EMBL" id="WPIN01000003">
    <property type="protein sequence ID" value="MVM29932.1"/>
    <property type="molecule type" value="Genomic_DNA"/>
</dbReference>